<dbReference type="AlphaFoldDB" id="A0A1I2SZ38"/>
<evidence type="ECO:0000313" key="2">
    <source>
        <dbReference type="Proteomes" id="UP000199229"/>
    </source>
</evidence>
<sequence>MTGELSEAVTTFAHRDGLTAGAWVRRLLLDRVAMQSPDDARSGRPIRRPEEDHAAIAAAIRHLAQVSTALSVRDEASAKSGLHEARSLLIPLVVRRPAP</sequence>
<proteinExistence type="predicted"/>
<dbReference type="EMBL" id="FOPM01000006">
    <property type="protein sequence ID" value="SFG57982.1"/>
    <property type="molecule type" value="Genomic_DNA"/>
</dbReference>
<reference evidence="2" key="1">
    <citation type="submission" date="2016-10" db="EMBL/GenBank/DDBJ databases">
        <authorList>
            <person name="Varghese N."/>
            <person name="Submissions S."/>
        </authorList>
    </citation>
    <scope>NUCLEOTIDE SEQUENCE [LARGE SCALE GENOMIC DNA]</scope>
    <source>
        <strain evidence="2">Gh-105</strain>
    </source>
</reference>
<organism evidence="1 2">
    <name type="scientific">Methylobacterium gossipiicola</name>
    <dbReference type="NCBI Taxonomy" id="582675"/>
    <lineage>
        <taxon>Bacteria</taxon>
        <taxon>Pseudomonadati</taxon>
        <taxon>Pseudomonadota</taxon>
        <taxon>Alphaproteobacteria</taxon>
        <taxon>Hyphomicrobiales</taxon>
        <taxon>Methylobacteriaceae</taxon>
        <taxon>Methylobacterium</taxon>
    </lineage>
</organism>
<protein>
    <submittedName>
        <fullName evidence="1">Uncharacterized protein</fullName>
    </submittedName>
</protein>
<dbReference type="Proteomes" id="UP000199229">
    <property type="component" value="Unassembled WGS sequence"/>
</dbReference>
<evidence type="ECO:0000313" key="1">
    <source>
        <dbReference type="EMBL" id="SFG57982.1"/>
    </source>
</evidence>
<accession>A0A1I2SZ38</accession>
<gene>
    <name evidence="1" type="ORF">SAMN05192565_10612</name>
</gene>
<dbReference type="STRING" id="582675.SAMN05192565_10612"/>
<name>A0A1I2SZ38_9HYPH</name>
<keyword evidence="2" id="KW-1185">Reference proteome</keyword>